<evidence type="ECO:0000313" key="1">
    <source>
        <dbReference type="EMBL" id="KAG8547386.1"/>
    </source>
</evidence>
<keyword evidence="2" id="KW-1185">Reference proteome</keyword>
<dbReference type="EMBL" id="WNYA01000741">
    <property type="protein sequence ID" value="KAG8547386.1"/>
    <property type="molecule type" value="Genomic_DNA"/>
</dbReference>
<accession>A0AAV6ZLC5</accession>
<dbReference type="Proteomes" id="UP000824782">
    <property type="component" value="Unassembled WGS sequence"/>
</dbReference>
<protein>
    <submittedName>
        <fullName evidence="1">Uncharacterized protein</fullName>
    </submittedName>
</protein>
<organism evidence="1 2">
    <name type="scientific">Engystomops pustulosus</name>
    <name type="common">Tungara frog</name>
    <name type="synonym">Physalaemus pustulosus</name>
    <dbReference type="NCBI Taxonomy" id="76066"/>
    <lineage>
        <taxon>Eukaryota</taxon>
        <taxon>Metazoa</taxon>
        <taxon>Chordata</taxon>
        <taxon>Craniata</taxon>
        <taxon>Vertebrata</taxon>
        <taxon>Euteleostomi</taxon>
        <taxon>Amphibia</taxon>
        <taxon>Batrachia</taxon>
        <taxon>Anura</taxon>
        <taxon>Neobatrachia</taxon>
        <taxon>Hyloidea</taxon>
        <taxon>Leptodactylidae</taxon>
        <taxon>Leiuperinae</taxon>
        <taxon>Engystomops</taxon>
    </lineage>
</organism>
<gene>
    <name evidence="1" type="ORF">GDO81_028450</name>
</gene>
<reference evidence="1" key="1">
    <citation type="thesis" date="2020" institute="ProQuest LLC" country="789 East Eisenhower Parkway, Ann Arbor, MI, USA">
        <title>Comparative Genomics and Chromosome Evolution.</title>
        <authorList>
            <person name="Mudd A.B."/>
        </authorList>
    </citation>
    <scope>NUCLEOTIDE SEQUENCE</scope>
    <source>
        <strain evidence="1">237g6f4</strain>
        <tissue evidence="1">Blood</tissue>
    </source>
</reference>
<dbReference type="AlphaFoldDB" id="A0AAV6ZLC5"/>
<proteinExistence type="predicted"/>
<name>A0AAV6ZLC5_ENGPU</name>
<comment type="caution">
    <text evidence="1">The sequence shown here is derived from an EMBL/GenBank/DDBJ whole genome shotgun (WGS) entry which is preliminary data.</text>
</comment>
<sequence length="90" mass="10549">MCSPQQWSPVLQMHRQELSELLKRLYFCRSFIGEDVGTLNHSMPFIIIHSMDINLQASAHYMCMIILASHSKSFVTMIIEFQLSYLLERL</sequence>
<evidence type="ECO:0000313" key="2">
    <source>
        <dbReference type="Proteomes" id="UP000824782"/>
    </source>
</evidence>